<organism evidence="8 9">
    <name type="scientific">Alteromonas pelagimontana</name>
    <dbReference type="NCBI Taxonomy" id="1858656"/>
    <lineage>
        <taxon>Bacteria</taxon>
        <taxon>Pseudomonadati</taxon>
        <taxon>Pseudomonadota</taxon>
        <taxon>Gammaproteobacteria</taxon>
        <taxon>Alteromonadales</taxon>
        <taxon>Alteromonadaceae</taxon>
        <taxon>Alteromonas/Salinimonas group</taxon>
        <taxon>Alteromonas</taxon>
    </lineage>
</organism>
<evidence type="ECO:0000256" key="6">
    <source>
        <dbReference type="PROSITE-ProRule" id="PRU00169"/>
    </source>
</evidence>
<dbReference type="AlphaFoldDB" id="A0A6M4MEP8"/>
<evidence type="ECO:0000313" key="8">
    <source>
        <dbReference type="EMBL" id="QJR81654.1"/>
    </source>
</evidence>
<dbReference type="GO" id="GO:0000976">
    <property type="term" value="F:transcription cis-regulatory region binding"/>
    <property type="evidence" value="ECO:0007669"/>
    <property type="project" value="TreeGrafter"/>
</dbReference>
<dbReference type="InterPro" id="IPR011006">
    <property type="entry name" value="CheY-like_superfamily"/>
</dbReference>
<reference evidence="9" key="1">
    <citation type="submission" date="2014-12" db="EMBL/GenBank/DDBJ databases">
        <title>Complete genome sequence of a multi-drug resistant Klebsiella pneumoniae.</title>
        <authorList>
            <person name="Hua X."/>
            <person name="Chen Q."/>
            <person name="Li X."/>
            <person name="Feng Y."/>
            <person name="Ruan Z."/>
            <person name="Yu Y."/>
        </authorList>
    </citation>
    <scope>NUCLEOTIDE SEQUENCE [LARGE SCALE GENOMIC DNA]</scope>
    <source>
        <strain evidence="9">5.12</strain>
    </source>
</reference>
<keyword evidence="9" id="KW-1185">Reference proteome</keyword>
<accession>A0A6M4MEP8</accession>
<feature type="modified residue" description="4-aspartylphosphate" evidence="6">
    <location>
        <position position="53"/>
    </location>
</feature>
<dbReference type="Gene3D" id="3.40.50.2300">
    <property type="match status" value="1"/>
</dbReference>
<sequence length="178" mass="19962">MMKRILLIDDDERFAQVLRRRFEATGNYTVETFPSASAAMQAVKTTTHAILLDMMLEQEIGLDFVVPLNARFSPKHLIIMTGYASIATTVAAMKKGATNYIAKPVGFAVLLQQLSDVSDQEEVETFTHSPMTAAQVEWEHIQRVLLENNGNVSAAAKALKMHRRSLQRKLQKFSPNKI</sequence>
<name>A0A6M4MEP8_9ALTE</name>
<dbReference type="OrthoDB" id="9802426at2"/>
<keyword evidence="5" id="KW-0804">Transcription</keyword>
<dbReference type="InterPro" id="IPR002197">
    <property type="entry name" value="HTH_Fis"/>
</dbReference>
<proteinExistence type="predicted"/>
<feature type="domain" description="Response regulatory" evidence="7">
    <location>
        <begin position="4"/>
        <end position="118"/>
    </location>
</feature>
<keyword evidence="1 6" id="KW-0597">Phosphoprotein</keyword>
<dbReference type="SUPFAM" id="SSF52172">
    <property type="entry name" value="CheY-like"/>
    <property type="match status" value="1"/>
</dbReference>
<dbReference type="GO" id="GO:0005829">
    <property type="term" value="C:cytosol"/>
    <property type="evidence" value="ECO:0007669"/>
    <property type="project" value="TreeGrafter"/>
</dbReference>
<dbReference type="PROSITE" id="PS50110">
    <property type="entry name" value="RESPONSE_REGULATORY"/>
    <property type="match status" value="1"/>
</dbReference>
<dbReference type="SMART" id="SM00448">
    <property type="entry name" value="REC"/>
    <property type="match status" value="1"/>
</dbReference>
<dbReference type="Gene3D" id="1.10.10.60">
    <property type="entry name" value="Homeodomain-like"/>
    <property type="match status" value="1"/>
</dbReference>
<dbReference type="KEGG" id="apel:CA267_013200"/>
<evidence type="ECO:0000256" key="4">
    <source>
        <dbReference type="ARBA" id="ARBA00023125"/>
    </source>
</evidence>
<dbReference type="InterPro" id="IPR039420">
    <property type="entry name" value="WalR-like"/>
</dbReference>
<keyword evidence="2" id="KW-0902">Two-component regulatory system</keyword>
<evidence type="ECO:0000256" key="1">
    <source>
        <dbReference type="ARBA" id="ARBA00022553"/>
    </source>
</evidence>
<evidence type="ECO:0000256" key="5">
    <source>
        <dbReference type="ARBA" id="ARBA00023163"/>
    </source>
</evidence>
<evidence type="ECO:0000313" key="9">
    <source>
        <dbReference type="Proteomes" id="UP000219285"/>
    </source>
</evidence>
<dbReference type="InterPro" id="IPR001789">
    <property type="entry name" value="Sig_transdc_resp-reg_receiver"/>
</dbReference>
<dbReference type="GO" id="GO:0032993">
    <property type="term" value="C:protein-DNA complex"/>
    <property type="evidence" value="ECO:0007669"/>
    <property type="project" value="TreeGrafter"/>
</dbReference>
<gene>
    <name evidence="8" type="ORF">CA267_013200</name>
</gene>
<dbReference type="Pfam" id="PF00072">
    <property type="entry name" value="Response_reg"/>
    <property type="match status" value="1"/>
</dbReference>
<dbReference type="EMBL" id="CP052766">
    <property type="protein sequence ID" value="QJR81654.1"/>
    <property type="molecule type" value="Genomic_DNA"/>
</dbReference>
<dbReference type="PRINTS" id="PR01590">
    <property type="entry name" value="HTHFIS"/>
</dbReference>
<reference evidence="8 9" key="2">
    <citation type="submission" date="2020-04" db="EMBL/GenBank/DDBJ databases">
        <title>Complete genome sequence of Alteromonas pelagimontana 5.12T.</title>
        <authorList>
            <person name="Sinha R.K."/>
            <person name="Krishnan K.P."/>
            <person name="Kurian J.P."/>
        </authorList>
    </citation>
    <scope>NUCLEOTIDE SEQUENCE [LARGE SCALE GENOMIC DNA]</scope>
    <source>
        <strain evidence="8 9">5.12</strain>
    </source>
</reference>
<dbReference type="Pfam" id="PF02954">
    <property type="entry name" value="HTH_8"/>
    <property type="match status" value="1"/>
</dbReference>
<evidence type="ECO:0000256" key="3">
    <source>
        <dbReference type="ARBA" id="ARBA00023015"/>
    </source>
</evidence>
<protein>
    <submittedName>
        <fullName evidence="8">Response regulator</fullName>
    </submittedName>
</protein>
<evidence type="ECO:0000259" key="7">
    <source>
        <dbReference type="PROSITE" id="PS50110"/>
    </source>
</evidence>
<dbReference type="GO" id="GO:0006355">
    <property type="term" value="P:regulation of DNA-templated transcription"/>
    <property type="evidence" value="ECO:0007669"/>
    <property type="project" value="TreeGrafter"/>
</dbReference>
<keyword evidence="3" id="KW-0805">Transcription regulation</keyword>
<dbReference type="PANTHER" id="PTHR48111">
    <property type="entry name" value="REGULATOR OF RPOS"/>
    <property type="match status" value="1"/>
</dbReference>
<dbReference type="Proteomes" id="UP000219285">
    <property type="component" value="Chromosome"/>
</dbReference>
<dbReference type="PANTHER" id="PTHR48111:SF1">
    <property type="entry name" value="TWO-COMPONENT RESPONSE REGULATOR ORR33"/>
    <property type="match status" value="1"/>
</dbReference>
<keyword evidence="4" id="KW-0238">DNA-binding</keyword>
<evidence type="ECO:0000256" key="2">
    <source>
        <dbReference type="ARBA" id="ARBA00023012"/>
    </source>
</evidence>
<dbReference type="GO" id="GO:0000156">
    <property type="term" value="F:phosphorelay response regulator activity"/>
    <property type="evidence" value="ECO:0007669"/>
    <property type="project" value="TreeGrafter"/>
</dbReference>